<dbReference type="RefSeq" id="XP_040801910.1">
    <property type="nucleotide sequence ID" value="XM_040941232.1"/>
</dbReference>
<feature type="domain" description="Phosphatidylglycerol lysyltransferase C-terminal" evidence="7">
    <location>
        <begin position="336"/>
        <end position="503"/>
    </location>
</feature>
<dbReference type="Pfam" id="PF09924">
    <property type="entry name" value="LPG_synthase_C"/>
    <property type="match status" value="1"/>
</dbReference>
<evidence type="ECO:0000256" key="4">
    <source>
        <dbReference type="ARBA" id="ARBA00022989"/>
    </source>
</evidence>
<keyword evidence="3" id="KW-0812">Transmembrane</keyword>
<feature type="compositionally biased region" description="Low complexity" evidence="6">
    <location>
        <begin position="126"/>
        <end position="145"/>
    </location>
</feature>
<feature type="compositionally biased region" description="Basic residues" evidence="6">
    <location>
        <begin position="62"/>
        <end position="76"/>
    </location>
</feature>
<keyword evidence="4" id="KW-1133">Transmembrane helix</keyword>
<proteinExistence type="predicted"/>
<organism evidence="8 9">
    <name type="scientific">Aspergillus fijiensis CBS 313.89</name>
    <dbReference type="NCBI Taxonomy" id="1448319"/>
    <lineage>
        <taxon>Eukaryota</taxon>
        <taxon>Fungi</taxon>
        <taxon>Dikarya</taxon>
        <taxon>Ascomycota</taxon>
        <taxon>Pezizomycotina</taxon>
        <taxon>Eurotiomycetes</taxon>
        <taxon>Eurotiomycetidae</taxon>
        <taxon>Eurotiales</taxon>
        <taxon>Aspergillaceae</taxon>
        <taxon>Aspergillus</taxon>
    </lineage>
</organism>
<name>A0A8G1RR21_9EURO</name>
<feature type="region of interest" description="Disordered" evidence="6">
    <location>
        <begin position="62"/>
        <end position="150"/>
    </location>
</feature>
<dbReference type="InterPro" id="IPR051211">
    <property type="entry name" value="PG_lysyltransferase"/>
</dbReference>
<evidence type="ECO:0000313" key="9">
    <source>
        <dbReference type="Proteomes" id="UP000249789"/>
    </source>
</evidence>
<dbReference type="EMBL" id="KZ824640">
    <property type="protein sequence ID" value="RAK77900.1"/>
    <property type="molecule type" value="Genomic_DNA"/>
</dbReference>
<feature type="compositionally biased region" description="Polar residues" evidence="6">
    <location>
        <begin position="1"/>
        <end position="10"/>
    </location>
</feature>
<comment type="subcellular location">
    <subcellularLocation>
        <location evidence="1">Cell membrane</location>
        <topology evidence="1">Multi-pass membrane protein</topology>
    </subcellularLocation>
</comment>
<evidence type="ECO:0000256" key="6">
    <source>
        <dbReference type="SAM" id="MobiDB-lite"/>
    </source>
</evidence>
<feature type="compositionally biased region" description="Basic residues" evidence="6">
    <location>
        <begin position="12"/>
        <end position="23"/>
    </location>
</feature>
<keyword evidence="5" id="KW-0472">Membrane</keyword>
<dbReference type="GeneID" id="63858565"/>
<dbReference type="InterPro" id="IPR024320">
    <property type="entry name" value="LPG_synthase_C"/>
</dbReference>
<keyword evidence="9" id="KW-1185">Reference proteome</keyword>
<evidence type="ECO:0000256" key="1">
    <source>
        <dbReference type="ARBA" id="ARBA00004651"/>
    </source>
</evidence>
<evidence type="ECO:0000256" key="2">
    <source>
        <dbReference type="ARBA" id="ARBA00022475"/>
    </source>
</evidence>
<sequence>MSSPTSTESPKQSKRAKKQQKKQHGTDTILPKKPAKVLLADTIGQALHERLLSFGDRYHQYQHQHPHPPLGQHHHNGWQPVDQQPLSTSPYLTVPRIPRSSASSSNISRKSSSMTLSSYDDRSVASSRTSHDSSPSPGISKPSSSYCNEQSQPNRIITLNPPCSMATIEHLISRHGQVSHMGVLDPSYSLFVNTTRTALLCFKVCNKVAIVSGDPMCAVEEYGSVLSEFQTWRQRQRLGIAFLGTSERMIHYAQHPHQHPHPQNENETKKSWMILEFGRERVLNPLTNPVLHEQEGKRIVLQNKQLLHPEKGGITLNLYIAPTPSSATTTTTTTEDQTLQSQLTEIYRTWRHHRNNSTGTQTQAFITTPTPFTTPESQPHPQIIYIYTTTTTTTTAPGTGTPNALAALRYLGTHHGYHLDPCIAAPGSPRGLSDLLVFAAMALLRRLACNYLSLGVEPYAQLGRVEGFASPLVEKLTRRAYRYAFARLPIQGKRAYFDKFRPDPTLERGLFLVFVGERGAPAVRQVVGVAHLANIRIRRVVWG</sequence>
<reference evidence="8 9" key="1">
    <citation type="submission" date="2018-02" db="EMBL/GenBank/DDBJ databases">
        <title>The genomes of Aspergillus section Nigri reveals drivers in fungal speciation.</title>
        <authorList>
            <consortium name="DOE Joint Genome Institute"/>
            <person name="Vesth T.C."/>
            <person name="Nybo J."/>
            <person name="Theobald S."/>
            <person name="Brandl J."/>
            <person name="Frisvad J.C."/>
            <person name="Nielsen K.F."/>
            <person name="Lyhne E.K."/>
            <person name="Kogle M.E."/>
            <person name="Kuo A."/>
            <person name="Riley R."/>
            <person name="Clum A."/>
            <person name="Nolan M."/>
            <person name="Lipzen A."/>
            <person name="Salamov A."/>
            <person name="Henrissat B."/>
            <person name="Wiebenga A."/>
            <person name="De vries R.P."/>
            <person name="Grigoriev I.V."/>
            <person name="Mortensen U.H."/>
            <person name="Andersen M.R."/>
            <person name="Baker S.E."/>
        </authorList>
    </citation>
    <scope>NUCLEOTIDE SEQUENCE [LARGE SCALE GENOMIC DNA]</scope>
    <source>
        <strain evidence="8 9">CBS 313.89</strain>
    </source>
</reference>
<feature type="compositionally biased region" description="Polar residues" evidence="6">
    <location>
        <begin position="81"/>
        <end position="91"/>
    </location>
</feature>
<dbReference type="GO" id="GO:0055091">
    <property type="term" value="P:phospholipid homeostasis"/>
    <property type="evidence" value="ECO:0007669"/>
    <property type="project" value="TreeGrafter"/>
</dbReference>
<dbReference type="VEuPathDB" id="FungiDB:BO72DRAFT_376874"/>
<protein>
    <recommendedName>
        <fullName evidence="7">Phosphatidylglycerol lysyltransferase C-terminal domain-containing protein</fullName>
    </recommendedName>
</protein>
<dbReference type="GO" id="GO:0016755">
    <property type="term" value="F:aminoacyltransferase activity"/>
    <property type="evidence" value="ECO:0007669"/>
    <property type="project" value="TreeGrafter"/>
</dbReference>
<evidence type="ECO:0000256" key="3">
    <source>
        <dbReference type="ARBA" id="ARBA00022692"/>
    </source>
</evidence>
<dbReference type="PANTHER" id="PTHR34697">
    <property type="entry name" value="PHOSPHATIDYLGLYCEROL LYSYLTRANSFERASE"/>
    <property type="match status" value="1"/>
</dbReference>
<keyword evidence="2" id="KW-1003">Cell membrane</keyword>
<accession>A0A8G1RR21</accession>
<evidence type="ECO:0000313" key="8">
    <source>
        <dbReference type="EMBL" id="RAK77900.1"/>
    </source>
</evidence>
<feature type="compositionally biased region" description="Low complexity" evidence="6">
    <location>
        <begin position="100"/>
        <end position="113"/>
    </location>
</feature>
<evidence type="ECO:0000259" key="7">
    <source>
        <dbReference type="Pfam" id="PF09924"/>
    </source>
</evidence>
<dbReference type="GO" id="GO:0005886">
    <property type="term" value="C:plasma membrane"/>
    <property type="evidence" value="ECO:0007669"/>
    <property type="project" value="UniProtKB-SubCell"/>
</dbReference>
<dbReference type="Proteomes" id="UP000249789">
    <property type="component" value="Unassembled WGS sequence"/>
</dbReference>
<dbReference type="AlphaFoldDB" id="A0A8G1RR21"/>
<evidence type="ECO:0000256" key="5">
    <source>
        <dbReference type="ARBA" id="ARBA00023136"/>
    </source>
</evidence>
<dbReference type="PANTHER" id="PTHR34697:SF2">
    <property type="entry name" value="PHOSPHATIDYLGLYCEROL LYSYLTRANSFERASE"/>
    <property type="match status" value="1"/>
</dbReference>
<dbReference type="OrthoDB" id="5421852at2759"/>
<feature type="region of interest" description="Disordered" evidence="6">
    <location>
        <begin position="1"/>
        <end position="35"/>
    </location>
</feature>
<gene>
    <name evidence="8" type="ORF">BO72DRAFT_376874</name>
</gene>